<feature type="chain" id="PRO_5026251233" description="Domain of unknown function WSN domain-containing protein" evidence="2">
    <location>
        <begin position="22"/>
        <end position="388"/>
    </location>
</feature>
<feature type="signal peptide" evidence="2">
    <location>
        <begin position="1"/>
        <end position="21"/>
    </location>
</feature>
<sequence length="388" mass="45344">MVRSWYFLLALLLSSVHVLMATESSSSSNEDISELLNELNTQIQAKSITFNVAINLLEQELNTTNQNLKTASTTDEMVRMLFQRMELEEDIKQVNNRYISDISKIRYLKGLQIIKILYEKTLSLDHHFATVSTLNEINKISNPNQYEDFRNVKDLLEKDRDKKTGFSLSTLLGDNIYTSVVHSLVSLFSNNQVSKTEKEKSLQQVECILDFTLRMNNDLNTIYFETAFLQKSNETVMKDLEQLFRDYTQPIRYTTELKKCRENDDWSLIRGKLNTYLETLETTIESNTEDNKIRSMQINLQFPIDRLLQFITQYNSFIDQGSKFYEKFDIMLNSYENEQQCSSKIPVAYKTLKKNISLSIDKFNTAYKPIEINGSKLKQLLYGINEYE</sequence>
<dbReference type="RefSeq" id="WP_164678346.1">
    <property type="nucleotide sequence ID" value="NZ_CP049057.1"/>
</dbReference>
<accession>A0A6G6GIG4</accession>
<organism evidence="3 4">
    <name type="scientific">Rasiella rasia</name>
    <dbReference type="NCBI Taxonomy" id="2744027"/>
    <lineage>
        <taxon>Bacteria</taxon>
        <taxon>Pseudomonadati</taxon>
        <taxon>Bacteroidota</taxon>
        <taxon>Flavobacteriia</taxon>
        <taxon>Flavobacteriales</taxon>
        <taxon>Flavobacteriaceae</taxon>
        <taxon>Rasiella</taxon>
    </lineage>
</organism>
<dbReference type="AlphaFoldDB" id="A0A6G6GIG4"/>
<reference evidence="3 4" key="1">
    <citation type="submission" date="2020-02" db="EMBL/GenBank/DDBJ databases">
        <title>Complete genome sequence of Flavobacteriaceae bacterium.</title>
        <authorList>
            <person name="Kim S.-J."/>
            <person name="Kim Y.-S."/>
            <person name="Kim K.-H."/>
        </authorList>
    </citation>
    <scope>NUCLEOTIDE SEQUENCE [LARGE SCALE GENOMIC DNA]</scope>
    <source>
        <strain evidence="3 4">RR4-40</strain>
    </source>
</reference>
<dbReference type="KEGG" id="mgel:G5B37_01800"/>
<evidence type="ECO:0000313" key="4">
    <source>
        <dbReference type="Proteomes" id="UP000505306"/>
    </source>
</evidence>
<protein>
    <recommendedName>
        <fullName evidence="5">Domain of unknown function WSN domain-containing protein</fullName>
    </recommendedName>
</protein>
<evidence type="ECO:0008006" key="5">
    <source>
        <dbReference type="Google" id="ProtNLM"/>
    </source>
</evidence>
<keyword evidence="4" id="KW-1185">Reference proteome</keyword>
<evidence type="ECO:0000256" key="2">
    <source>
        <dbReference type="SAM" id="SignalP"/>
    </source>
</evidence>
<proteinExistence type="predicted"/>
<dbReference type="Proteomes" id="UP000505306">
    <property type="component" value="Chromosome"/>
</dbReference>
<keyword evidence="1" id="KW-0175">Coiled coil</keyword>
<gene>
    <name evidence="3" type="ORF">G5B37_01800</name>
</gene>
<evidence type="ECO:0000313" key="3">
    <source>
        <dbReference type="EMBL" id="QIE58339.1"/>
    </source>
</evidence>
<keyword evidence="2" id="KW-0732">Signal</keyword>
<feature type="coiled-coil region" evidence="1">
    <location>
        <begin position="54"/>
        <end position="97"/>
    </location>
</feature>
<name>A0A6G6GIG4_9FLAO</name>
<evidence type="ECO:0000256" key="1">
    <source>
        <dbReference type="SAM" id="Coils"/>
    </source>
</evidence>
<dbReference type="EMBL" id="CP049057">
    <property type="protein sequence ID" value="QIE58339.1"/>
    <property type="molecule type" value="Genomic_DNA"/>
</dbReference>